<evidence type="ECO:0000256" key="4">
    <source>
        <dbReference type="ARBA" id="ARBA00037096"/>
    </source>
</evidence>
<name>A0A9P7RWS9_9AGAR</name>
<dbReference type="EMBL" id="CM032186">
    <property type="protein sequence ID" value="KAG7090433.1"/>
    <property type="molecule type" value="Genomic_DNA"/>
</dbReference>
<comment type="similarity">
    <text evidence="1">Belongs to the short-chain dehydrogenases/reductases (SDR) family.</text>
</comment>
<evidence type="ECO:0000256" key="3">
    <source>
        <dbReference type="ARBA" id="ARBA00023002"/>
    </source>
</evidence>
<protein>
    <recommendedName>
        <fullName evidence="8">NAD(P)-binding protein</fullName>
    </recommendedName>
</protein>
<feature type="signal peptide" evidence="5">
    <location>
        <begin position="1"/>
        <end position="26"/>
    </location>
</feature>
<dbReference type="InterPro" id="IPR020904">
    <property type="entry name" value="Sc_DH/Rdtase_CS"/>
</dbReference>
<proteinExistence type="inferred from homology"/>
<keyword evidence="7" id="KW-1185">Reference proteome</keyword>
<dbReference type="PANTHER" id="PTHR44196:SF1">
    <property type="entry name" value="DEHYDROGENASE_REDUCTASE SDR FAMILY MEMBER 7B"/>
    <property type="match status" value="1"/>
</dbReference>
<dbReference type="GO" id="GO:0016020">
    <property type="term" value="C:membrane"/>
    <property type="evidence" value="ECO:0007669"/>
    <property type="project" value="TreeGrafter"/>
</dbReference>
<accession>A0A9P7RWS9</accession>
<feature type="chain" id="PRO_5040116190" description="NAD(P)-binding protein" evidence="5">
    <location>
        <begin position="27"/>
        <end position="318"/>
    </location>
</feature>
<dbReference type="PANTHER" id="PTHR44196">
    <property type="entry name" value="DEHYDROGENASE/REDUCTASE SDR FAMILY MEMBER 7B"/>
    <property type="match status" value="1"/>
</dbReference>
<dbReference type="PRINTS" id="PR00081">
    <property type="entry name" value="GDHRDH"/>
</dbReference>
<dbReference type="SUPFAM" id="SSF51735">
    <property type="entry name" value="NAD(P)-binding Rossmann-fold domains"/>
    <property type="match status" value="1"/>
</dbReference>
<dbReference type="RefSeq" id="XP_043006903.1">
    <property type="nucleotide sequence ID" value="XM_043154448.1"/>
</dbReference>
<dbReference type="Pfam" id="PF00106">
    <property type="entry name" value="adh_short"/>
    <property type="match status" value="1"/>
</dbReference>
<comment type="caution">
    <text evidence="6">The sequence shown here is derived from an EMBL/GenBank/DDBJ whole genome shotgun (WGS) entry which is preliminary data.</text>
</comment>
<dbReference type="Gene3D" id="3.40.50.720">
    <property type="entry name" value="NAD(P)-binding Rossmann-like Domain"/>
    <property type="match status" value="1"/>
</dbReference>
<organism evidence="6 7">
    <name type="scientific">Marasmius oreades</name>
    <name type="common">fairy-ring Marasmius</name>
    <dbReference type="NCBI Taxonomy" id="181124"/>
    <lineage>
        <taxon>Eukaryota</taxon>
        <taxon>Fungi</taxon>
        <taxon>Dikarya</taxon>
        <taxon>Basidiomycota</taxon>
        <taxon>Agaricomycotina</taxon>
        <taxon>Agaricomycetes</taxon>
        <taxon>Agaricomycetidae</taxon>
        <taxon>Agaricales</taxon>
        <taxon>Marasmiineae</taxon>
        <taxon>Marasmiaceae</taxon>
        <taxon>Marasmius</taxon>
    </lineage>
</organism>
<dbReference type="PROSITE" id="PS00061">
    <property type="entry name" value="ADH_SHORT"/>
    <property type="match status" value="1"/>
</dbReference>
<sequence>MAHMALALTYWLLFLLPLLLVARTLASSNRKVRKISHECERVLVLGGTSGIGREIARRYVSRGAKVCIVGRGEDKLKETIEECRTLNSEASVFGYTADLAGVEDMTRLRRHLEQDFQGLDTMIVAAGVSAVRPLLDIAGVQSSRDACSEGIERAVTVANAALKSNFTGPLVAAVTLIPLLKRTSPSPSILLISSLGAVIPAPTRTIYGSTKGASLILYQALAIEHPSIRFSSVLPSTVEGDFRASAVDIDDRDSKPSSWNPEGLKIRDVAQRCIIAVDRREKLVFFPATMRLGHFLYWIWPSFIERKAKKKYGFTAAS</sequence>
<dbReference type="InterPro" id="IPR002347">
    <property type="entry name" value="SDR_fam"/>
</dbReference>
<dbReference type="AlphaFoldDB" id="A0A9P7RWS9"/>
<dbReference type="OrthoDB" id="37659at2759"/>
<evidence type="ECO:0000256" key="2">
    <source>
        <dbReference type="ARBA" id="ARBA00022857"/>
    </source>
</evidence>
<evidence type="ECO:0000256" key="1">
    <source>
        <dbReference type="ARBA" id="ARBA00006484"/>
    </source>
</evidence>
<dbReference type="CDD" id="cd05233">
    <property type="entry name" value="SDR_c"/>
    <property type="match status" value="1"/>
</dbReference>
<keyword evidence="3" id="KW-0560">Oxidoreductase</keyword>
<keyword evidence="5" id="KW-0732">Signal</keyword>
<evidence type="ECO:0000313" key="6">
    <source>
        <dbReference type="EMBL" id="KAG7090433.1"/>
    </source>
</evidence>
<dbReference type="GO" id="GO:0016491">
    <property type="term" value="F:oxidoreductase activity"/>
    <property type="evidence" value="ECO:0007669"/>
    <property type="project" value="UniProtKB-KW"/>
</dbReference>
<gene>
    <name evidence="6" type="ORF">E1B28_009552</name>
</gene>
<evidence type="ECO:0000313" key="7">
    <source>
        <dbReference type="Proteomes" id="UP001049176"/>
    </source>
</evidence>
<dbReference type="GeneID" id="66078628"/>
<reference evidence="6" key="1">
    <citation type="journal article" date="2021" name="Genome Biol. Evol.">
        <title>The assembled and annotated genome of the fairy-ring fungus Marasmius oreades.</title>
        <authorList>
            <person name="Hiltunen M."/>
            <person name="Ament-Velasquez S.L."/>
            <person name="Johannesson H."/>
        </authorList>
    </citation>
    <scope>NUCLEOTIDE SEQUENCE</scope>
    <source>
        <strain evidence="6">03SP1</strain>
    </source>
</reference>
<dbReference type="Proteomes" id="UP001049176">
    <property type="component" value="Chromosome 6"/>
</dbReference>
<dbReference type="InterPro" id="IPR036291">
    <property type="entry name" value="NAD(P)-bd_dom_sf"/>
</dbReference>
<evidence type="ECO:0008006" key="8">
    <source>
        <dbReference type="Google" id="ProtNLM"/>
    </source>
</evidence>
<keyword evidence="2" id="KW-0521">NADP</keyword>
<evidence type="ECO:0000256" key="5">
    <source>
        <dbReference type="SAM" id="SignalP"/>
    </source>
</evidence>
<dbReference type="KEGG" id="more:E1B28_009552"/>
<comment type="function">
    <text evidence="4">Putative oxidoreductase.</text>
</comment>